<dbReference type="CDD" id="cd00761">
    <property type="entry name" value="Glyco_tranf_GTA_type"/>
    <property type="match status" value="1"/>
</dbReference>
<dbReference type="SUPFAM" id="SSF53448">
    <property type="entry name" value="Nucleotide-diphospho-sugar transferases"/>
    <property type="match status" value="2"/>
</dbReference>
<comment type="caution">
    <text evidence="2">The sequence shown here is derived from an EMBL/GenBank/DDBJ whole genome shotgun (WGS) entry which is preliminary data.</text>
</comment>
<sequence length="644" mass="71951">MDLTIIIPFYNGHKTIKYLVNSLPADFPIIIIDDVSDVPLKKLELLQPKTLRIIRAKTKAYFSGAVNLGIQRCDTDVLVINQDVVFKSYNFFKLLNDNYKHYAMIGERIAGTHPAWPRGYIHGTLMYMSREAIQNVGLLNETDYPLWGSTCEWQLRAARKGYKVLSIRNPAGFKHLRKGLGSSIKSILKKEPDKKDLFIRTPPAVSVVVSCYNYGRYLPDLVNSFLGGTTSIGKLSAQTFQSFEIVLVDDCSTDDSFEIAQSLADPWKGIHAIQTPKNGGTPVANNIGVEFAHGKYIAIMNGDDMRSSESLERLYRAQLANPHSFIYDDVMLFGKNGIHKKAWRMPEFDFDALIYKNQIHAGIMFPKTAWIEVDGYPEVMRHGREDWAFNIALGLSGYCGVHVKHPGYLYRREGQNRTLKNTTPRWHEQFSRAIQNLFPLAYTGVRPMDCCGGGRSVNISKRSNNPKARKQAQITGSSGMTILEYLGGNHGTVAFFGPFTGVPYKFNVKSNKRNVDNRDLETDAGTGLLQLFENKRQVFQVAQLKPGKPSEDALVAHVTEHADEKATEDVATEVALMQIPLDDLTVVKGIGKSTARVLNDAGYVSVQNVAKISSEEILADQVGWTEEKAAKIIESAQRTIAKFA</sequence>
<name>A0A0F9RHG6_9ZZZZ</name>
<feature type="domain" description="Glycosyltransferase 2-like" evidence="1">
    <location>
        <begin position="206"/>
        <end position="341"/>
    </location>
</feature>
<evidence type="ECO:0000313" key="2">
    <source>
        <dbReference type="EMBL" id="KKN49182.1"/>
    </source>
</evidence>
<dbReference type="Pfam" id="PF00535">
    <property type="entry name" value="Glycos_transf_2"/>
    <property type="match status" value="2"/>
</dbReference>
<dbReference type="InterPro" id="IPR050834">
    <property type="entry name" value="Glycosyltransf_2"/>
</dbReference>
<dbReference type="PANTHER" id="PTHR43685:SF2">
    <property type="entry name" value="GLYCOSYLTRANSFERASE 2-LIKE DOMAIN-CONTAINING PROTEIN"/>
    <property type="match status" value="1"/>
</dbReference>
<dbReference type="PANTHER" id="PTHR43685">
    <property type="entry name" value="GLYCOSYLTRANSFERASE"/>
    <property type="match status" value="1"/>
</dbReference>
<reference evidence="2" key="1">
    <citation type="journal article" date="2015" name="Nature">
        <title>Complex archaea that bridge the gap between prokaryotes and eukaryotes.</title>
        <authorList>
            <person name="Spang A."/>
            <person name="Saw J.H."/>
            <person name="Jorgensen S.L."/>
            <person name="Zaremba-Niedzwiedzka K."/>
            <person name="Martijn J."/>
            <person name="Lind A.E."/>
            <person name="van Eijk R."/>
            <person name="Schleper C."/>
            <person name="Guy L."/>
            <person name="Ettema T.J."/>
        </authorList>
    </citation>
    <scope>NUCLEOTIDE SEQUENCE</scope>
</reference>
<feature type="domain" description="Glycosyltransferase 2-like" evidence="1">
    <location>
        <begin position="4"/>
        <end position="96"/>
    </location>
</feature>
<proteinExistence type="predicted"/>
<dbReference type="InterPro" id="IPR001173">
    <property type="entry name" value="Glyco_trans_2-like"/>
</dbReference>
<accession>A0A0F9RHG6</accession>
<dbReference type="InterPro" id="IPR010995">
    <property type="entry name" value="DNA_repair_Rad51/TF_NusA_a-hlx"/>
</dbReference>
<dbReference type="Gene3D" id="3.90.550.10">
    <property type="entry name" value="Spore Coat Polysaccharide Biosynthesis Protein SpsA, Chain A"/>
    <property type="match status" value="2"/>
</dbReference>
<dbReference type="AlphaFoldDB" id="A0A0F9RHG6"/>
<protein>
    <recommendedName>
        <fullName evidence="1">Glycosyltransferase 2-like domain-containing protein</fullName>
    </recommendedName>
</protein>
<dbReference type="Gene3D" id="1.10.150.20">
    <property type="entry name" value="5' to 3' exonuclease, C-terminal subdomain"/>
    <property type="match status" value="1"/>
</dbReference>
<dbReference type="Pfam" id="PF14520">
    <property type="entry name" value="HHH_5"/>
    <property type="match status" value="1"/>
</dbReference>
<evidence type="ECO:0000259" key="1">
    <source>
        <dbReference type="Pfam" id="PF00535"/>
    </source>
</evidence>
<dbReference type="EMBL" id="LAZR01001179">
    <property type="protein sequence ID" value="KKN49182.1"/>
    <property type="molecule type" value="Genomic_DNA"/>
</dbReference>
<dbReference type="InterPro" id="IPR029044">
    <property type="entry name" value="Nucleotide-diphossugar_trans"/>
</dbReference>
<organism evidence="2">
    <name type="scientific">marine sediment metagenome</name>
    <dbReference type="NCBI Taxonomy" id="412755"/>
    <lineage>
        <taxon>unclassified sequences</taxon>
        <taxon>metagenomes</taxon>
        <taxon>ecological metagenomes</taxon>
    </lineage>
</organism>
<dbReference type="SUPFAM" id="SSF47794">
    <property type="entry name" value="Rad51 N-terminal domain-like"/>
    <property type="match status" value="1"/>
</dbReference>
<dbReference type="GO" id="GO:0000166">
    <property type="term" value="F:nucleotide binding"/>
    <property type="evidence" value="ECO:0007669"/>
    <property type="project" value="InterPro"/>
</dbReference>
<gene>
    <name evidence="2" type="ORF">LCGC14_0645230</name>
</gene>